<gene>
    <name evidence="3" type="ORF">Sspor_42520</name>
</gene>
<sequence>MTTGQSDPAHLDHPARTVQAVLRLRRDATLEEAPGQTGAAATGAWLLSAPAGSVALPDTTPGLLAVLTALGSDDRAEDQLAPLVTAHDGEFGLLRLHMLLHKLDAAGMTERAVRLDGAPIARLRQVGRGRLALPAAPAADAPVKLSRFATATAEGGLLVVRAPGSPLALELSPAAAALLGVLADWNSPAGAAELCGLPDTAVSQVLRLCAAGGLLVTGGPEHDPEAGERRLAQWSAADLALHSRTRGPRTVTGYGGTYPLGERFGPEPASREPFPGQRIALPVPDLGARAKSEASFSEVLEGRRSIREHDADAPITLEQLGELLYRSMRLRQTFTGSDGQELSDRPYPSGGSVHELEVYPLITECVGAEPGLWHYAPDRHELELVAESGPATAALVESARGSALMDSAPQVTLLVAARFGRVMWKYETVAYSLVLKHVGVLYQTLYLVGTAMGLAVCGLGGGDADEFAAASGLDRHSEGAVGELVVGSRPRTLRHSAGVPRGEDQS</sequence>
<dbReference type="PANTHER" id="PTHR43745:SF2">
    <property type="entry name" value="NITROREDUCTASE MJ1384-RELATED"/>
    <property type="match status" value="1"/>
</dbReference>
<evidence type="ECO:0008006" key="5">
    <source>
        <dbReference type="Google" id="ProtNLM"/>
    </source>
</evidence>
<dbReference type="Proteomes" id="UP000608522">
    <property type="component" value="Unassembled WGS sequence"/>
</dbReference>
<comment type="caution">
    <text evidence="3">The sequence shown here is derived from an EMBL/GenBank/DDBJ whole genome shotgun (WGS) entry which is preliminary data.</text>
</comment>
<dbReference type="Pfam" id="PF22767">
    <property type="entry name" value="ThcOx"/>
    <property type="match status" value="1"/>
</dbReference>
<feature type="domain" description="Nitroreductase" evidence="1">
    <location>
        <begin position="301"/>
        <end position="487"/>
    </location>
</feature>
<evidence type="ECO:0000259" key="1">
    <source>
        <dbReference type="Pfam" id="PF00881"/>
    </source>
</evidence>
<dbReference type="InterPro" id="IPR020051">
    <property type="entry name" value="SagB-type_dehydrogenase"/>
</dbReference>
<dbReference type="RefSeq" id="WP_202200428.1">
    <property type="nucleotide sequence ID" value="NZ_BAAATO010000016.1"/>
</dbReference>
<accession>A0ABQ3TE91</accession>
<evidence type="ECO:0000313" key="3">
    <source>
        <dbReference type="EMBL" id="GHI78691.1"/>
    </source>
</evidence>
<dbReference type="PANTHER" id="PTHR43745">
    <property type="entry name" value="NITROREDUCTASE MJ1384-RELATED"/>
    <property type="match status" value="1"/>
</dbReference>
<protein>
    <recommendedName>
        <fullName evidence="5">SagB-type dehydrogenase family enzyme</fullName>
    </recommendedName>
</protein>
<dbReference type="CDD" id="cd02142">
    <property type="entry name" value="McbC_SagB-like_oxidoreductase"/>
    <property type="match status" value="1"/>
</dbReference>
<dbReference type="InterPro" id="IPR000415">
    <property type="entry name" value="Nitroreductase-like"/>
</dbReference>
<keyword evidence="4" id="KW-1185">Reference proteome</keyword>
<dbReference type="Gene3D" id="3.40.109.10">
    <property type="entry name" value="NADH Oxidase"/>
    <property type="match status" value="1"/>
</dbReference>
<evidence type="ECO:0000313" key="4">
    <source>
        <dbReference type="Proteomes" id="UP000608522"/>
    </source>
</evidence>
<reference evidence="4" key="1">
    <citation type="submission" date="2023-07" db="EMBL/GenBank/DDBJ databases">
        <title>Whole genome shotgun sequence of Streptomyces spororaveus NBRC 15456.</title>
        <authorList>
            <person name="Komaki H."/>
            <person name="Tamura T."/>
        </authorList>
    </citation>
    <scope>NUCLEOTIDE SEQUENCE [LARGE SCALE GENOMIC DNA]</scope>
    <source>
        <strain evidence="4">NBRC 15456</strain>
    </source>
</reference>
<organism evidence="3 4">
    <name type="scientific">Streptomyces spororaveus</name>
    <dbReference type="NCBI Taxonomy" id="284039"/>
    <lineage>
        <taxon>Bacteria</taxon>
        <taxon>Bacillati</taxon>
        <taxon>Actinomycetota</taxon>
        <taxon>Actinomycetes</taxon>
        <taxon>Kitasatosporales</taxon>
        <taxon>Streptomycetaceae</taxon>
        <taxon>Streptomyces</taxon>
    </lineage>
</organism>
<feature type="domain" description="Cyanobactin oxidase ThcOx second" evidence="2">
    <location>
        <begin position="143"/>
        <end position="249"/>
    </location>
</feature>
<name>A0ABQ3TE91_9ACTN</name>
<dbReference type="EMBL" id="BNED01000005">
    <property type="protein sequence ID" value="GHI78691.1"/>
    <property type="molecule type" value="Genomic_DNA"/>
</dbReference>
<dbReference type="NCBIfam" id="TIGR03605">
    <property type="entry name" value="antibiot_sagB"/>
    <property type="match status" value="1"/>
</dbReference>
<proteinExistence type="predicted"/>
<dbReference type="InterPro" id="IPR052544">
    <property type="entry name" value="Bacteriocin_Proc_Enz"/>
</dbReference>
<dbReference type="SUPFAM" id="SSF55469">
    <property type="entry name" value="FMN-dependent nitroreductase-like"/>
    <property type="match status" value="1"/>
</dbReference>
<dbReference type="Pfam" id="PF00881">
    <property type="entry name" value="Nitroreductase"/>
    <property type="match status" value="1"/>
</dbReference>
<evidence type="ECO:0000259" key="2">
    <source>
        <dbReference type="Pfam" id="PF22767"/>
    </source>
</evidence>
<dbReference type="InterPro" id="IPR029479">
    <property type="entry name" value="Nitroreductase"/>
</dbReference>
<dbReference type="InterPro" id="IPR054488">
    <property type="entry name" value="ThcOx_dom2"/>
</dbReference>